<feature type="repeat" description="PPR" evidence="3">
    <location>
        <begin position="493"/>
        <end position="527"/>
    </location>
</feature>
<dbReference type="Proteomes" id="UP001161247">
    <property type="component" value="Chromosome 1"/>
</dbReference>
<gene>
    <name evidence="4" type="ORF">OLC1_LOCUS1775</name>
</gene>
<organism evidence="4 5">
    <name type="scientific">Oldenlandia corymbosa var. corymbosa</name>
    <dbReference type="NCBI Taxonomy" id="529605"/>
    <lineage>
        <taxon>Eukaryota</taxon>
        <taxon>Viridiplantae</taxon>
        <taxon>Streptophyta</taxon>
        <taxon>Embryophyta</taxon>
        <taxon>Tracheophyta</taxon>
        <taxon>Spermatophyta</taxon>
        <taxon>Magnoliopsida</taxon>
        <taxon>eudicotyledons</taxon>
        <taxon>Gunneridae</taxon>
        <taxon>Pentapetalae</taxon>
        <taxon>asterids</taxon>
        <taxon>lamiids</taxon>
        <taxon>Gentianales</taxon>
        <taxon>Rubiaceae</taxon>
        <taxon>Rubioideae</taxon>
        <taxon>Spermacoceae</taxon>
        <taxon>Hedyotis-Oldenlandia complex</taxon>
        <taxon>Oldenlandia</taxon>
    </lineage>
</organism>
<dbReference type="PANTHER" id="PTHR47939:SF13">
    <property type="entry name" value="OS03G0201400 PROTEIN"/>
    <property type="match status" value="1"/>
</dbReference>
<name>A0AAV1C3N4_OLDCO</name>
<feature type="repeat" description="PPR" evidence="3">
    <location>
        <begin position="458"/>
        <end position="492"/>
    </location>
</feature>
<protein>
    <submittedName>
        <fullName evidence="4">OLC1v1024002C1</fullName>
    </submittedName>
</protein>
<sequence>MRKSWAAGELARALISAASHHHHHRTQGPSSSLRKWGPALEQILHQQLRGCTDSLTPTLVAGVIDPHLLHHHSLALGFFNWAAQQPGFSHTSASYNSILKSLCFSRQFNHLEKLLKQYNGGNIQSIHPSVYGPVLSTLISGRKTHLAFSVFLRIRDAISCIGLSTCNSLLAALSAEGNLKDAHTVFVEMLQRGIPLTTLGFGVFLWKLCRYADHAGSQILQSLDDVINNGDASGINGSIIAVLVAHGLCSGPNKRPWEATPMLDELRTRGCKPDFIAYRIVAEAFRETTGCTVDVTNALKKKRKLGVAPRADDYKEFIFALIGERLVTEANELGQLIVSGNFPIEDDVLGALISSVSPIDPCSAVSFLKYMMLQIQQKGEKKMLSLTLPVLSVLSENLCGHGMVNELVDIFEDLSTNHNYFVDSLTYNLKLTMLCKAGRLREAYDALHEMKRKGLPPDISSYNTLLQACCRDDLIRPAKRLWDEMFTNGCKGNLESYSILIHKFLETGEISEAHKLFCQMMDRGLLPDESIYASLLAGLCQAKQVDTAVQVFYRCVEQDAKLGNEIVSAFITNLCRHGLFPAASNLLMSEKTADLGNLVDVRLTFLNYLAEVGEVELALDHLRRIGDISPRILDAVLSRAKLSFSALPKLKVHTQEGPKELKETTPSRQHNILHDQETVRKRTGRGRSSSFLLASKSLLRRVLISIWIEEGALQCYSILLPGFTTVFANCVTSDRLHVIPQTASKFAGPLLCWSVVVVLGTDLVEIFPAEEA</sequence>
<feature type="repeat" description="PPR" evidence="3">
    <location>
        <begin position="528"/>
        <end position="562"/>
    </location>
</feature>
<keyword evidence="2" id="KW-0677">Repeat</keyword>
<dbReference type="AlphaFoldDB" id="A0AAV1C3N4"/>
<feature type="repeat" description="PPR" evidence="3">
    <location>
        <begin position="423"/>
        <end position="457"/>
    </location>
</feature>
<comment type="similarity">
    <text evidence="1">Belongs to the PPR family. P subfamily.</text>
</comment>
<accession>A0AAV1C3N4</accession>
<dbReference type="PROSITE" id="PS51375">
    <property type="entry name" value="PPR"/>
    <property type="match status" value="5"/>
</dbReference>
<proteinExistence type="inferred from homology"/>
<keyword evidence="5" id="KW-1185">Reference proteome</keyword>
<dbReference type="InterPro" id="IPR002885">
    <property type="entry name" value="PPR_rpt"/>
</dbReference>
<dbReference type="Gene3D" id="1.25.40.10">
    <property type="entry name" value="Tetratricopeptide repeat domain"/>
    <property type="match status" value="2"/>
</dbReference>
<feature type="repeat" description="PPR" evidence="3">
    <location>
        <begin position="162"/>
        <end position="196"/>
    </location>
</feature>
<evidence type="ECO:0000256" key="1">
    <source>
        <dbReference type="ARBA" id="ARBA00007626"/>
    </source>
</evidence>
<dbReference type="InterPro" id="IPR011990">
    <property type="entry name" value="TPR-like_helical_dom_sf"/>
</dbReference>
<evidence type="ECO:0000256" key="3">
    <source>
        <dbReference type="PROSITE-ProRule" id="PRU00708"/>
    </source>
</evidence>
<dbReference type="PANTHER" id="PTHR47939">
    <property type="entry name" value="MEMBRANE-ASSOCIATED SALT-INDUCIBLE PROTEIN-LIKE"/>
    <property type="match status" value="1"/>
</dbReference>
<dbReference type="EMBL" id="OX459118">
    <property type="protein sequence ID" value="CAI9089430.1"/>
    <property type="molecule type" value="Genomic_DNA"/>
</dbReference>
<dbReference type="Pfam" id="PF13041">
    <property type="entry name" value="PPR_2"/>
    <property type="match status" value="2"/>
</dbReference>
<dbReference type="NCBIfam" id="TIGR00756">
    <property type="entry name" value="PPR"/>
    <property type="match status" value="4"/>
</dbReference>
<reference evidence="4" key="1">
    <citation type="submission" date="2023-03" db="EMBL/GenBank/DDBJ databases">
        <authorList>
            <person name="Julca I."/>
        </authorList>
    </citation>
    <scope>NUCLEOTIDE SEQUENCE</scope>
</reference>
<evidence type="ECO:0000313" key="5">
    <source>
        <dbReference type="Proteomes" id="UP001161247"/>
    </source>
</evidence>
<evidence type="ECO:0000256" key="2">
    <source>
        <dbReference type="ARBA" id="ARBA00022737"/>
    </source>
</evidence>
<dbReference type="Pfam" id="PF01535">
    <property type="entry name" value="PPR"/>
    <property type="match status" value="1"/>
</dbReference>
<evidence type="ECO:0000313" key="4">
    <source>
        <dbReference type="EMBL" id="CAI9089430.1"/>
    </source>
</evidence>
<dbReference type="InterPro" id="IPR050667">
    <property type="entry name" value="PPR-containing_protein"/>
</dbReference>